<evidence type="ECO:0000313" key="3">
    <source>
        <dbReference type="EMBL" id="KKR06419.1"/>
    </source>
</evidence>
<protein>
    <submittedName>
        <fullName evidence="3">Lipoprotein</fullName>
    </submittedName>
</protein>
<dbReference type="CDD" id="cd00118">
    <property type="entry name" value="LysM"/>
    <property type="match status" value="2"/>
</dbReference>
<dbReference type="SUPFAM" id="SSF51261">
    <property type="entry name" value="Duplicated hybrid motif"/>
    <property type="match status" value="1"/>
</dbReference>
<dbReference type="Proteomes" id="UP000034799">
    <property type="component" value="Unassembled WGS sequence"/>
</dbReference>
<dbReference type="InterPro" id="IPR011055">
    <property type="entry name" value="Dup_hybrid_motif"/>
</dbReference>
<organism evidence="3 4">
    <name type="scientific">candidate division WS6 bacterium GW2011_GWF2_39_15</name>
    <dbReference type="NCBI Taxonomy" id="1619100"/>
    <lineage>
        <taxon>Bacteria</taxon>
        <taxon>Candidatus Dojkabacteria</taxon>
    </lineage>
</organism>
<dbReference type="EMBL" id="LBWK01000001">
    <property type="protein sequence ID" value="KKR06419.1"/>
    <property type="molecule type" value="Genomic_DNA"/>
</dbReference>
<dbReference type="GO" id="GO:0004222">
    <property type="term" value="F:metalloendopeptidase activity"/>
    <property type="evidence" value="ECO:0007669"/>
    <property type="project" value="TreeGrafter"/>
</dbReference>
<dbReference type="PROSITE" id="PS51782">
    <property type="entry name" value="LYSM"/>
    <property type="match status" value="2"/>
</dbReference>
<dbReference type="PANTHER" id="PTHR21666">
    <property type="entry name" value="PEPTIDASE-RELATED"/>
    <property type="match status" value="1"/>
</dbReference>
<dbReference type="Pfam" id="PF01551">
    <property type="entry name" value="Peptidase_M23"/>
    <property type="match status" value="1"/>
</dbReference>
<proteinExistence type="predicted"/>
<sequence>MKRNDDESLKSITSISFRNLAHTLEVEGSNLYQDTDVFTDDDRSVFSKFGSKVKKWMESFEQRFRGHVNPMAFLYDFIFYLSLRLRVMTVLIAVFFEVLGAYFESVKNIFVKNLFWGRGSIFRFSIQFVAAVVTVIIVVSYPYRLNPITSNILSGSDAVVLAQQDLLTQGRSVATPIPEDRKSYDSTTYVVKTGDTLSRIAEINQIGVETIMWANDLTAASFIRPGDKLTIPPGDGVLVETKKGDTVEKLAKTYNSSPQLILEANIEQLLPPDYLIRAGSSLFIPDGRPPAPVRPTTPVYSGTIVTRPYTPIYSSPIVPGVGRFLNWPVSRGGQVSQCYSRWHNGIDIADRSYPNLVAAAPGRVTFAGCQSGSCPRLGSLIGGYGLAWTVIIDHGNGLSTVYGHMHSIYVRNGQYIGAGQALGQMGQTGTAYGVHVHFMVIRSNGGWSSLNPAPYFKTHLCGY</sequence>
<dbReference type="Gene3D" id="2.70.70.10">
    <property type="entry name" value="Glucose Permease (Domain IIA)"/>
    <property type="match status" value="1"/>
</dbReference>
<dbReference type="CDD" id="cd12797">
    <property type="entry name" value="M23_peptidase"/>
    <property type="match status" value="1"/>
</dbReference>
<name>A0A0G0MQW1_9BACT</name>
<keyword evidence="3" id="KW-0449">Lipoprotein</keyword>
<feature type="transmembrane region" description="Helical" evidence="1">
    <location>
        <begin position="77"/>
        <end position="103"/>
    </location>
</feature>
<keyword evidence="1" id="KW-0472">Membrane</keyword>
<accession>A0A0G0MQW1</accession>
<keyword evidence="1" id="KW-1133">Transmembrane helix</keyword>
<feature type="domain" description="LysM" evidence="2">
    <location>
        <begin position="237"/>
        <end position="284"/>
    </location>
</feature>
<reference evidence="3 4" key="1">
    <citation type="journal article" date="2015" name="Nature">
        <title>rRNA introns, odd ribosomes, and small enigmatic genomes across a large radiation of phyla.</title>
        <authorList>
            <person name="Brown C.T."/>
            <person name="Hug L.A."/>
            <person name="Thomas B.C."/>
            <person name="Sharon I."/>
            <person name="Castelle C.J."/>
            <person name="Singh A."/>
            <person name="Wilkins M.J."/>
            <person name="Williams K.H."/>
            <person name="Banfield J.F."/>
        </authorList>
    </citation>
    <scope>NUCLEOTIDE SEQUENCE [LARGE SCALE GENOMIC DNA]</scope>
</reference>
<feature type="transmembrane region" description="Helical" evidence="1">
    <location>
        <begin position="124"/>
        <end position="143"/>
    </location>
</feature>
<dbReference type="PANTHER" id="PTHR21666:SF270">
    <property type="entry name" value="MUREIN HYDROLASE ACTIVATOR ENVC"/>
    <property type="match status" value="1"/>
</dbReference>
<dbReference type="SMART" id="SM00257">
    <property type="entry name" value="LysM"/>
    <property type="match status" value="2"/>
</dbReference>
<evidence type="ECO:0000313" key="4">
    <source>
        <dbReference type="Proteomes" id="UP000034799"/>
    </source>
</evidence>
<dbReference type="Gene3D" id="3.10.350.10">
    <property type="entry name" value="LysM domain"/>
    <property type="match status" value="2"/>
</dbReference>
<feature type="domain" description="LysM" evidence="2">
    <location>
        <begin position="187"/>
        <end position="231"/>
    </location>
</feature>
<dbReference type="Pfam" id="PF01476">
    <property type="entry name" value="LysM"/>
    <property type="match status" value="2"/>
</dbReference>
<evidence type="ECO:0000256" key="1">
    <source>
        <dbReference type="SAM" id="Phobius"/>
    </source>
</evidence>
<dbReference type="InterPro" id="IPR016047">
    <property type="entry name" value="M23ase_b-sheet_dom"/>
</dbReference>
<keyword evidence="1" id="KW-0812">Transmembrane</keyword>
<evidence type="ECO:0000259" key="2">
    <source>
        <dbReference type="PROSITE" id="PS51782"/>
    </source>
</evidence>
<dbReference type="InterPro" id="IPR018392">
    <property type="entry name" value="LysM"/>
</dbReference>
<comment type="caution">
    <text evidence="3">The sequence shown here is derived from an EMBL/GenBank/DDBJ whole genome shotgun (WGS) entry which is preliminary data.</text>
</comment>
<dbReference type="InterPro" id="IPR036779">
    <property type="entry name" value="LysM_dom_sf"/>
</dbReference>
<dbReference type="STRING" id="1619100.UT34_C0001G0459"/>
<dbReference type="InterPro" id="IPR050570">
    <property type="entry name" value="Cell_wall_metabolism_enzyme"/>
</dbReference>
<dbReference type="AlphaFoldDB" id="A0A0G0MQW1"/>
<dbReference type="SUPFAM" id="SSF54106">
    <property type="entry name" value="LysM domain"/>
    <property type="match status" value="1"/>
</dbReference>
<gene>
    <name evidence="3" type="ORF">UT34_C0001G0459</name>
</gene>